<dbReference type="NCBIfam" id="TIGR00369">
    <property type="entry name" value="unchar_dom_1"/>
    <property type="match status" value="1"/>
</dbReference>
<protein>
    <submittedName>
        <fullName evidence="4">PaaI family thioesterase</fullName>
    </submittedName>
</protein>
<gene>
    <name evidence="4" type="ORF">GCM10022240_05560</name>
</gene>
<comment type="caution">
    <text evidence="4">The sequence shown here is derived from an EMBL/GenBank/DDBJ whole genome shotgun (WGS) entry which is preliminary data.</text>
</comment>
<dbReference type="InterPro" id="IPR006683">
    <property type="entry name" value="Thioestr_dom"/>
</dbReference>
<evidence type="ECO:0000313" key="5">
    <source>
        <dbReference type="Proteomes" id="UP001500540"/>
    </source>
</evidence>
<reference evidence="5" key="1">
    <citation type="journal article" date="2019" name="Int. J. Syst. Evol. Microbiol.">
        <title>The Global Catalogue of Microorganisms (GCM) 10K type strain sequencing project: providing services to taxonomists for standard genome sequencing and annotation.</title>
        <authorList>
            <consortium name="The Broad Institute Genomics Platform"/>
            <consortium name="The Broad Institute Genome Sequencing Center for Infectious Disease"/>
            <person name="Wu L."/>
            <person name="Ma J."/>
        </authorList>
    </citation>
    <scope>NUCLEOTIDE SEQUENCE [LARGE SCALE GENOMIC DNA]</scope>
    <source>
        <strain evidence="5">JCM 16950</strain>
    </source>
</reference>
<organism evidence="4 5">
    <name type="scientific">Microbacterium kribbense</name>
    <dbReference type="NCBI Taxonomy" id="433645"/>
    <lineage>
        <taxon>Bacteria</taxon>
        <taxon>Bacillati</taxon>
        <taxon>Actinomycetota</taxon>
        <taxon>Actinomycetes</taxon>
        <taxon>Micrococcales</taxon>
        <taxon>Microbacteriaceae</taxon>
        <taxon>Microbacterium</taxon>
    </lineage>
</organism>
<evidence type="ECO:0000313" key="4">
    <source>
        <dbReference type="EMBL" id="GAA3755486.1"/>
    </source>
</evidence>
<accession>A0ABP7G3M9</accession>
<proteinExistence type="inferred from homology"/>
<dbReference type="EMBL" id="BAABAF010000001">
    <property type="protein sequence ID" value="GAA3755486.1"/>
    <property type="molecule type" value="Genomic_DNA"/>
</dbReference>
<dbReference type="CDD" id="cd03443">
    <property type="entry name" value="PaaI_thioesterase"/>
    <property type="match status" value="1"/>
</dbReference>
<sequence>MNSHRDTLGMPDILDDYPVAPADSLDGVLGFRLIEVGETTARGEVPFADRICQRFGVVHGGVYAALGEMVATEATVHHVWPRGDSAMGSSNSTSFFRPISGGTIHADARALHRGRTSWVWDVDFTDDSGRLCASSRVSVAVRPRP</sequence>
<dbReference type="SUPFAM" id="SSF54637">
    <property type="entry name" value="Thioesterase/thiol ester dehydrase-isomerase"/>
    <property type="match status" value="1"/>
</dbReference>
<evidence type="ECO:0000256" key="2">
    <source>
        <dbReference type="ARBA" id="ARBA00022801"/>
    </source>
</evidence>
<dbReference type="InterPro" id="IPR003736">
    <property type="entry name" value="PAAI_dom"/>
</dbReference>
<comment type="similarity">
    <text evidence="1">Belongs to the thioesterase PaaI family.</text>
</comment>
<dbReference type="Gene3D" id="3.10.129.10">
    <property type="entry name" value="Hotdog Thioesterase"/>
    <property type="match status" value="1"/>
</dbReference>
<dbReference type="RefSeq" id="WP_344780270.1">
    <property type="nucleotide sequence ID" value="NZ_BAABAF010000001.1"/>
</dbReference>
<dbReference type="Pfam" id="PF03061">
    <property type="entry name" value="4HBT"/>
    <property type="match status" value="1"/>
</dbReference>
<dbReference type="InterPro" id="IPR029069">
    <property type="entry name" value="HotDog_dom_sf"/>
</dbReference>
<dbReference type="Proteomes" id="UP001500540">
    <property type="component" value="Unassembled WGS sequence"/>
</dbReference>
<name>A0ABP7G3M9_9MICO</name>
<keyword evidence="5" id="KW-1185">Reference proteome</keyword>
<dbReference type="PANTHER" id="PTHR43240:SF5">
    <property type="entry name" value="1,4-DIHYDROXY-2-NAPHTHOYL-COA THIOESTERASE 1"/>
    <property type="match status" value="1"/>
</dbReference>
<dbReference type="PANTHER" id="PTHR43240">
    <property type="entry name" value="1,4-DIHYDROXY-2-NAPHTHOYL-COA THIOESTERASE 1"/>
    <property type="match status" value="1"/>
</dbReference>
<evidence type="ECO:0000256" key="1">
    <source>
        <dbReference type="ARBA" id="ARBA00008324"/>
    </source>
</evidence>
<evidence type="ECO:0000259" key="3">
    <source>
        <dbReference type="Pfam" id="PF03061"/>
    </source>
</evidence>
<feature type="domain" description="Thioesterase" evidence="3">
    <location>
        <begin position="55"/>
        <end position="133"/>
    </location>
</feature>
<keyword evidence="2" id="KW-0378">Hydrolase</keyword>